<dbReference type="Gene3D" id="3.40.50.2000">
    <property type="entry name" value="Glycogen Phosphorylase B"/>
    <property type="match status" value="1"/>
</dbReference>
<feature type="transmembrane region" description="Helical" evidence="5">
    <location>
        <begin position="73"/>
        <end position="90"/>
    </location>
</feature>
<dbReference type="PANTHER" id="PTHR48043:SF23">
    <property type="entry name" value="UDP-GLUCURONOSYLTRANSFERASE"/>
    <property type="match status" value="1"/>
</dbReference>
<evidence type="ECO:0000256" key="1">
    <source>
        <dbReference type="ARBA" id="ARBA00009995"/>
    </source>
</evidence>
<dbReference type="WBParaSite" id="GPUH_0000769401-mRNA-1">
    <property type="protein sequence ID" value="GPUH_0000769401-mRNA-1"/>
    <property type="gene ID" value="GPUH_0000769401"/>
</dbReference>
<evidence type="ECO:0000313" key="7">
    <source>
        <dbReference type="Proteomes" id="UP000271098"/>
    </source>
</evidence>
<comment type="similarity">
    <text evidence="1">Belongs to the UDP-glycosyltransferase family.</text>
</comment>
<keyword evidence="5" id="KW-0812">Transmembrane</keyword>
<keyword evidence="3" id="KW-0328">Glycosyltransferase</keyword>
<sequence>MKRRRKAILVSFGSVAQSVLMPPDLKRAFLHAFHQFPDVTFVWKYENDEDRIAQGQDNVTKCKLSTPSKDNLWILNVVCTASIHFCAAFMRSWQFFPLNCHHLDYTLQINSGL</sequence>
<reference evidence="6 7" key="2">
    <citation type="submission" date="2018-11" db="EMBL/GenBank/DDBJ databases">
        <authorList>
            <consortium name="Pathogen Informatics"/>
        </authorList>
    </citation>
    <scope>NUCLEOTIDE SEQUENCE [LARGE SCALE GENOMIC DNA]</scope>
</reference>
<dbReference type="AlphaFoldDB" id="A0A183DG44"/>
<dbReference type="EMBL" id="UYRT01020529">
    <property type="protein sequence ID" value="VDK59287.1"/>
    <property type="molecule type" value="Genomic_DNA"/>
</dbReference>
<keyword evidence="5" id="KW-1133">Transmembrane helix</keyword>
<reference evidence="8" key="1">
    <citation type="submission" date="2016-06" db="UniProtKB">
        <authorList>
            <consortium name="WormBaseParasite"/>
        </authorList>
    </citation>
    <scope>IDENTIFICATION</scope>
</reference>
<proteinExistence type="inferred from homology"/>
<organism evidence="8">
    <name type="scientific">Gongylonema pulchrum</name>
    <dbReference type="NCBI Taxonomy" id="637853"/>
    <lineage>
        <taxon>Eukaryota</taxon>
        <taxon>Metazoa</taxon>
        <taxon>Ecdysozoa</taxon>
        <taxon>Nematoda</taxon>
        <taxon>Chromadorea</taxon>
        <taxon>Rhabditida</taxon>
        <taxon>Spirurina</taxon>
        <taxon>Spiruromorpha</taxon>
        <taxon>Spiruroidea</taxon>
        <taxon>Gongylonematidae</taxon>
        <taxon>Gongylonema</taxon>
    </lineage>
</organism>
<evidence type="ECO:0000256" key="4">
    <source>
        <dbReference type="ARBA" id="ARBA00022679"/>
    </source>
</evidence>
<keyword evidence="5" id="KW-0472">Membrane</keyword>
<dbReference type="OrthoDB" id="5867890at2759"/>
<accession>A0A183DG44</accession>
<dbReference type="PANTHER" id="PTHR48043">
    <property type="entry name" value="EG:EG0003.4 PROTEIN-RELATED"/>
    <property type="match status" value="1"/>
</dbReference>
<name>A0A183DG44_9BILA</name>
<dbReference type="SUPFAM" id="SSF53756">
    <property type="entry name" value="UDP-Glycosyltransferase/glycogen phosphorylase"/>
    <property type="match status" value="1"/>
</dbReference>
<dbReference type="Proteomes" id="UP000271098">
    <property type="component" value="Unassembled WGS sequence"/>
</dbReference>
<keyword evidence="7" id="KW-1185">Reference proteome</keyword>
<protein>
    <recommendedName>
        <fullName evidence="2">glucuronosyltransferase</fullName>
        <ecNumber evidence="2">2.4.1.17</ecNumber>
    </recommendedName>
</protein>
<dbReference type="EC" id="2.4.1.17" evidence="2"/>
<evidence type="ECO:0000256" key="2">
    <source>
        <dbReference type="ARBA" id="ARBA00012544"/>
    </source>
</evidence>
<keyword evidence="4" id="KW-0808">Transferase</keyword>
<gene>
    <name evidence="6" type="ORF">GPUH_LOCUS7689</name>
</gene>
<evidence type="ECO:0000313" key="8">
    <source>
        <dbReference type="WBParaSite" id="GPUH_0000769401-mRNA-1"/>
    </source>
</evidence>
<evidence type="ECO:0000313" key="6">
    <source>
        <dbReference type="EMBL" id="VDK59287.1"/>
    </source>
</evidence>
<dbReference type="InterPro" id="IPR050271">
    <property type="entry name" value="UDP-glycosyltransferase"/>
</dbReference>
<evidence type="ECO:0000256" key="5">
    <source>
        <dbReference type="SAM" id="Phobius"/>
    </source>
</evidence>
<evidence type="ECO:0000256" key="3">
    <source>
        <dbReference type="ARBA" id="ARBA00022676"/>
    </source>
</evidence>
<dbReference type="GO" id="GO:0015020">
    <property type="term" value="F:glucuronosyltransferase activity"/>
    <property type="evidence" value="ECO:0007669"/>
    <property type="project" value="UniProtKB-EC"/>
</dbReference>